<feature type="transmembrane region" description="Helical" evidence="1">
    <location>
        <begin position="56"/>
        <end position="75"/>
    </location>
</feature>
<keyword evidence="1" id="KW-0812">Transmembrane</keyword>
<gene>
    <name evidence="2" type="ORF">HHL21_03160</name>
</gene>
<evidence type="ECO:0000256" key="1">
    <source>
        <dbReference type="SAM" id="Phobius"/>
    </source>
</evidence>
<dbReference type="AlphaFoldDB" id="A0A848HIX6"/>
<proteinExistence type="predicted"/>
<keyword evidence="3" id="KW-1185">Reference proteome</keyword>
<dbReference type="RefSeq" id="WP_169463762.1">
    <property type="nucleotide sequence ID" value="NZ_JABBGG010000001.1"/>
</dbReference>
<protein>
    <submittedName>
        <fullName evidence="2">Uncharacterized protein</fullName>
    </submittedName>
</protein>
<evidence type="ECO:0000313" key="3">
    <source>
        <dbReference type="Proteomes" id="UP000583752"/>
    </source>
</evidence>
<organism evidence="2 3">
    <name type="scientific">Massilia polaris</name>
    <dbReference type="NCBI Taxonomy" id="2728846"/>
    <lineage>
        <taxon>Bacteria</taxon>
        <taxon>Pseudomonadati</taxon>
        <taxon>Pseudomonadota</taxon>
        <taxon>Betaproteobacteria</taxon>
        <taxon>Burkholderiales</taxon>
        <taxon>Oxalobacteraceae</taxon>
        <taxon>Telluria group</taxon>
        <taxon>Massilia</taxon>
    </lineage>
</organism>
<name>A0A848HIX6_9BURK</name>
<evidence type="ECO:0000313" key="2">
    <source>
        <dbReference type="EMBL" id="NML60099.1"/>
    </source>
</evidence>
<reference evidence="2 3" key="1">
    <citation type="submission" date="2020-04" db="EMBL/GenBank/DDBJ databases">
        <title>Massilia sp. RP-1-19 isolated from soil.</title>
        <authorList>
            <person name="Dahal R.H."/>
        </authorList>
    </citation>
    <scope>NUCLEOTIDE SEQUENCE [LARGE SCALE GENOMIC DNA]</scope>
    <source>
        <strain evidence="2 3">RP-1-19</strain>
    </source>
</reference>
<feature type="transmembrane region" description="Helical" evidence="1">
    <location>
        <begin position="87"/>
        <end position="111"/>
    </location>
</feature>
<comment type="caution">
    <text evidence="2">The sequence shown here is derived from an EMBL/GenBank/DDBJ whole genome shotgun (WGS) entry which is preliminary data.</text>
</comment>
<keyword evidence="1" id="KW-0472">Membrane</keyword>
<sequence>MLYALLLITAGESFIVTAANDRPHVDVMALLEVASNFVAFVWYCRDSDAMGYKRSSGLNIAVILLGPFGVAFYLVRSRPKGKRLRAVLRLLGFVCLLVGASVPGTIIGAILT</sequence>
<dbReference type="Proteomes" id="UP000583752">
    <property type="component" value="Unassembled WGS sequence"/>
</dbReference>
<accession>A0A848HIX6</accession>
<keyword evidence="1" id="KW-1133">Transmembrane helix</keyword>
<dbReference type="EMBL" id="JABBGG010000001">
    <property type="protein sequence ID" value="NML60099.1"/>
    <property type="molecule type" value="Genomic_DNA"/>
</dbReference>